<feature type="transmembrane region" description="Helical" evidence="1">
    <location>
        <begin position="95"/>
        <end position="112"/>
    </location>
</feature>
<dbReference type="eggNOG" id="ENOG5032AW1">
    <property type="taxonomic scope" value="Bacteria"/>
</dbReference>
<keyword evidence="1" id="KW-0812">Transmembrane</keyword>
<dbReference type="HOGENOM" id="CLU_1755815_0_0_3"/>
<evidence type="ECO:0000313" key="3">
    <source>
        <dbReference type="Proteomes" id="UP000008206"/>
    </source>
</evidence>
<feature type="transmembrane region" description="Helical" evidence="1">
    <location>
        <begin position="124"/>
        <end position="145"/>
    </location>
</feature>
<evidence type="ECO:0000313" key="2">
    <source>
        <dbReference type="EMBL" id="ADN15397.1"/>
    </source>
</evidence>
<evidence type="ECO:0000256" key="1">
    <source>
        <dbReference type="SAM" id="Phobius"/>
    </source>
</evidence>
<organism evidence="2 3">
    <name type="scientific">Gloeothece verrucosa (strain PCC 7822)</name>
    <name type="common">Cyanothece sp. (strain PCC 7822)</name>
    <dbReference type="NCBI Taxonomy" id="497965"/>
    <lineage>
        <taxon>Bacteria</taxon>
        <taxon>Bacillati</taxon>
        <taxon>Cyanobacteriota</taxon>
        <taxon>Cyanophyceae</taxon>
        <taxon>Oscillatoriophycideae</taxon>
        <taxon>Chroococcales</taxon>
        <taxon>Aphanothecaceae</taxon>
        <taxon>Gloeothece</taxon>
        <taxon>Gloeothece verrucosa</taxon>
    </lineage>
</organism>
<name>E0UEF1_GLOV7</name>
<dbReference type="EMBL" id="CP002198">
    <property type="protein sequence ID" value="ADN15397.1"/>
    <property type="molecule type" value="Genomic_DNA"/>
</dbReference>
<dbReference type="RefSeq" id="WP_013323466.1">
    <property type="nucleotide sequence ID" value="NC_014501.1"/>
</dbReference>
<dbReference type="AlphaFoldDB" id="E0UEF1"/>
<dbReference type="STRING" id="497965.Cyan7822_3450"/>
<keyword evidence="1" id="KW-0472">Membrane</keyword>
<keyword evidence="3" id="KW-1185">Reference proteome</keyword>
<sequence length="148" mass="17063">MKSEQTLYGLIWQGLKYFPQVLAKGSQRPPEVSGPAAAAFISGGFGCWVMMIVHHLADTSKARDEIVWKIGSWIPGSRNPSQLWGNIGSYTGKETIFLISWLASWFVLHYLWRNKNIKAKTLFFWMFLFFIAATVMSWHPLFPYLRLM</sequence>
<gene>
    <name evidence="2" type="ordered locus">Cyan7822_3450</name>
</gene>
<reference evidence="3" key="1">
    <citation type="journal article" date="2011" name="MBio">
        <title>Novel metabolic attributes of the genus Cyanothece, comprising a group of unicellular nitrogen-fixing Cyanobacteria.</title>
        <authorList>
            <person name="Bandyopadhyay A."/>
            <person name="Elvitigala T."/>
            <person name="Welsh E."/>
            <person name="Stockel J."/>
            <person name="Liberton M."/>
            <person name="Min H."/>
            <person name="Sherman L.A."/>
            <person name="Pakrasi H.B."/>
        </authorList>
    </citation>
    <scope>NUCLEOTIDE SEQUENCE [LARGE SCALE GENOMIC DNA]</scope>
    <source>
        <strain evidence="3">PCC 7822</strain>
    </source>
</reference>
<dbReference type="Proteomes" id="UP000008206">
    <property type="component" value="Chromosome"/>
</dbReference>
<protein>
    <submittedName>
        <fullName evidence="2">Uncharacterized protein</fullName>
    </submittedName>
</protein>
<dbReference type="KEGG" id="cyj:Cyan7822_3450"/>
<keyword evidence="1" id="KW-1133">Transmembrane helix</keyword>
<accession>E0UEF1</accession>
<feature type="transmembrane region" description="Helical" evidence="1">
    <location>
        <begin position="32"/>
        <end position="53"/>
    </location>
</feature>
<proteinExistence type="predicted"/>
<dbReference type="OrthoDB" id="2604018at2"/>